<evidence type="ECO:0000313" key="1">
    <source>
        <dbReference type="EMBL" id="ADO74574.1"/>
    </source>
</evidence>
<dbReference type="KEGG" id="sur:STAUR_6817"/>
<keyword evidence="2" id="KW-1185">Reference proteome</keyword>
<name>E3FSV0_STIAD</name>
<sequence length="209" mass="21295">MISNAVPSGLPLAVFLSKGQAGSVTLRATDPAGDVLTYTAVTPVAVTLRATDADGDALTFGVVTPPVHGSLSGSPPALLYTPEPGYTGPDSFTYQASDGMVTSREAAVALQVVEQVPNRASAIPRLPSILPSTLPEGVYRWRVEAVDAHGHGSGYSELQSVVMTHDVLGDGAPAAGGCSTSGSGGGVFLALWVLLALARSQRGASLRVR</sequence>
<dbReference type="Proteomes" id="UP000001351">
    <property type="component" value="Chromosome"/>
</dbReference>
<protein>
    <submittedName>
        <fullName evidence="1">Uncharacterized protein</fullName>
    </submittedName>
</protein>
<gene>
    <name evidence="1" type="ordered locus">STAUR_6817</name>
</gene>
<organism evidence="1 2">
    <name type="scientific">Stigmatella aurantiaca (strain DW4/3-1)</name>
    <dbReference type="NCBI Taxonomy" id="378806"/>
    <lineage>
        <taxon>Bacteria</taxon>
        <taxon>Pseudomonadati</taxon>
        <taxon>Myxococcota</taxon>
        <taxon>Myxococcia</taxon>
        <taxon>Myxococcales</taxon>
        <taxon>Cystobacterineae</taxon>
        <taxon>Archangiaceae</taxon>
        <taxon>Stigmatella</taxon>
    </lineage>
</organism>
<dbReference type="Pfam" id="PF17963">
    <property type="entry name" value="Big_9"/>
    <property type="match status" value="1"/>
</dbReference>
<dbReference type="eggNOG" id="COG1345">
    <property type="taxonomic scope" value="Bacteria"/>
</dbReference>
<evidence type="ECO:0000313" key="2">
    <source>
        <dbReference type="Proteomes" id="UP000001351"/>
    </source>
</evidence>
<dbReference type="EMBL" id="CP002271">
    <property type="protein sequence ID" value="ADO74574.1"/>
    <property type="molecule type" value="Genomic_DNA"/>
</dbReference>
<accession>E3FSV0</accession>
<dbReference type="STRING" id="378806.STAUR_6817"/>
<dbReference type="AlphaFoldDB" id="E3FSV0"/>
<dbReference type="Gene3D" id="2.60.40.3440">
    <property type="match status" value="1"/>
</dbReference>
<dbReference type="HOGENOM" id="CLU_1314760_0_0_7"/>
<reference evidence="1 2" key="1">
    <citation type="journal article" date="2011" name="Mol. Biol. Evol.">
        <title>Comparative genomic analysis of fruiting body formation in Myxococcales.</title>
        <authorList>
            <person name="Huntley S."/>
            <person name="Hamann N."/>
            <person name="Wegener-Feldbrugge S."/>
            <person name="Treuner-Lange A."/>
            <person name="Kube M."/>
            <person name="Reinhardt R."/>
            <person name="Klages S."/>
            <person name="Muller R."/>
            <person name="Ronning C.M."/>
            <person name="Nierman W.C."/>
            <person name="Sogaard-Andersen L."/>
        </authorList>
    </citation>
    <scope>NUCLEOTIDE SEQUENCE [LARGE SCALE GENOMIC DNA]</scope>
    <source>
        <strain evidence="1 2">DW4/3-1</strain>
    </source>
</reference>
<proteinExistence type="predicted"/>